<feature type="transmembrane region" description="Helical" evidence="1">
    <location>
        <begin position="47"/>
        <end position="68"/>
    </location>
</feature>
<protein>
    <recommendedName>
        <fullName evidence="4">MARVEL domain-containing protein</fullName>
    </recommendedName>
</protein>
<feature type="transmembrane region" description="Helical" evidence="1">
    <location>
        <begin position="18"/>
        <end position="35"/>
    </location>
</feature>
<name>A0AAV2QXK5_MEGNR</name>
<sequence length="148" mass="16316">MDVIINDFVTEVKKPKTIIKLIEFVFLCVALGTFFDSSNKCDDTHNFIGGTLMTAFTFAFIVSICYLCGQDLGKTFIEPLFSLWLLLCLFMSSILLMVHGSRSDGTATQTTSGVFCLFMCGLYVTDIVLYVRKHGTPFTGGMAAGEDD</sequence>
<evidence type="ECO:0000313" key="2">
    <source>
        <dbReference type="EMBL" id="CAL4099335.1"/>
    </source>
</evidence>
<evidence type="ECO:0008006" key="4">
    <source>
        <dbReference type="Google" id="ProtNLM"/>
    </source>
</evidence>
<reference evidence="2 3" key="1">
    <citation type="submission" date="2024-05" db="EMBL/GenBank/DDBJ databases">
        <authorList>
            <person name="Wallberg A."/>
        </authorList>
    </citation>
    <scope>NUCLEOTIDE SEQUENCE [LARGE SCALE GENOMIC DNA]</scope>
</reference>
<evidence type="ECO:0000256" key="1">
    <source>
        <dbReference type="SAM" id="Phobius"/>
    </source>
</evidence>
<keyword evidence="3" id="KW-1185">Reference proteome</keyword>
<comment type="caution">
    <text evidence="2">The sequence shown here is derived from an EMBL/GenBank/DDBJ whole genome shotgun (WGS) entry which is preliminary data.</text>
</comment>
<organism evidence="2 3">
    <name type="scientific">Meganyctiphanes norvegica</name>
    <name type="common">Northern krill</name>
    <name type="synonym">Thysanopoda norvegica</name>
    <dbReference type="NCBI Taxonomy" id="48144"/>
    <lineage>
        <taxon>Eukaryota</taxon>
        <taxon>Metazoa</taxon>
        <taxon>Ecdysozoa</taxon>
        <taxon>Arthropoda</taxon>
        <taxon>Crustacea</taxon>
        <taxon>Multicrustacea</taxon>
        <taxon>Malacostraca</taxon>
        <taxon>Eumalacostraca</taxon>
        <taxon>Eucarida</taxon>
        <taxon>Euphausiacea</taxon>
        <taxon>Euphausiidae</taxon>
        <taxon>Meganyctiphanes</taxon>
    </lineage>
</organism>
<proteinExistence type="predicted"/>
<feature type="transmembrane region" description="Helical" evidence="1">
    <location>
        <begin position="112"/>
        <end position="131"/>
    </location>
</feature>
<gene>
    <name evidence="2" type="ORF">MNOR_LOCUS16459</name>
</gene>
<feature type="transmembrane region" description="Helical" evidence="1">
    <location>
        <begin position="80"/>
        <end position="100"/>
    </location>
</feature>
<accession>A0AAV2QXK5</accession>
<keyword evidence="1" id="KW-0812">Transmembrane</keyword>
<evidence type="ECO:0000313" key="3">
    <source>
        <dbReference type="Proteomes" id="UP001497623"/>
    </source>
</evidence>
<dbReference type="Proteomes" id="UP001497623">
    <property type="component" value="Unassembled WGS sequence"/>
</dbReference>
<keyword evidence="1" id="KW-0472">Membrane</keyword>
<dbReference type="EMBL" id="CAXKWB010010828">
    <property type="protein sequence ID" value="CAL4099335.1"/>
    <property type="molecule type" value="Genomic_DNA"/>
</dbReference>
<keyword evidence="1" id="KW-1133">Transmembrane helix</keyword>
<dbReference type="AlphaFoldDB" id="A0AAV2QXK5"/>